<reference evidence="3" key="1">
    <citation type="submission" date="2021-02" db="EMBL/GenBank/DDBJ databases">
        <authorList>
            <person name="Nowell W R."/>
        </authorList>
    </citation>
    <scope>NUCLEOTIDE SEQUENCE</scope>
</reference>
<proteinExistence type="predicted"/>
<dbReference type="Proteomes" id="UP000663870">
    <property type="component" value="Unassembled WGS sequence"/>
</dbReference>
<dbReference type="SUPFAM" id="SSF56399">
    <property type="entry name" value="ADP-ribosylation"/>
    <property type="match status" value="1"/>
</dbReference>
<dbReference type="GO" id="GO:0005576">
    <property type="term" value="C:extracellular region"/>
    <property type="evidence" value="ECO:0007669"/>
    <property type="project" value="InterPro"/>
</dbReference>
<evidence type="ECO:0000313" key="4">
    <source>
        <dbReference type="Proteomes" id="UP000663870"/>
    </source>
</evidence>
<protein>
    <recommendedName>
        <fullName evidence="1">ADP ribosyltransferase domain-containing protein</fullName>
    </recommendedName>
</protein>
<organism evidence="3 4">
    <name type="scientific">Rotaria sordida</name>
    <dbReference type="NCBI Taxonomy" id="392033"/>
    <lineage>
        <taxon>Eukaryota</taxon>
        <taxon>Metazoa</taxon>
        <taxon>Spiralia</taxon>
        <taxon>Gnathifera</taxon>
        <taxon>Rotifera</taxon>
        <taxon>Eurotatoria</taxon>
        <taxon>Bdelloidea</taxon>
        <taxon>Philodinida</taxon>
        <taxon>Philodinidae</taxon>
        <taxon>Rotaria</taxon>
    </lineage>
</organism>
<accession>A0A816BI61</accession>
<dbReference type="Gene3D" id="3.90.176.10">
    <property type="entry name" value="Toxin ADP-ribosyltransferase, Chain A, domain 1"/>
    <property type="match status" value="1"/>
</dbReference>
<gene>
    <name evidence="3" type="ORF">JXQ802_LOCUS49057</name>
    <name evidence="2" type="ORF">PYM288_LOCUS33001</name>
</gene>
<sequence length="295" mass="34280">MSIIPASDAPIQNFEQIDQSFMYTQLLKDIVFEFRYDEQLLKVLIAFCRTQYTGNSHELNTIDKFEQEYELHSPVWWYTYAGFLYPMLNRALRAQELDTILMMGFFIRALHVQIEQLHAEQSNDRHVQVLTVYRGQGMSNTEFEKIKKSQGGLLSFNNFLSTSIDRDVSFLFAESNGMNPDLTGILFKIIIDSSISSTPFALLNNVSHYNDSEKEILFLMHTVFRIGEIKRLNNSDQVWQIDLTLMSDKDQQLSALIQLIRDETRELPGIHRLGLIHCDEENLTTKEQNQVQHEG</sequence>
<dbReference type="EMBL" id="CAJNOL010005651">
    <property type="protein sequence ID" value="CAF1607987.1"/>
    <property type="molecule type" value="Genomic_DNA"/>
</dbReference>
<feature type="domain" description="ADP ribosyltransferase" evidence="1">
    <location>
        <begin position="78"/>
        <end position="234"/>
    </location>
</feature>
<evidence type="ECO:0000313" key="2">
    <source>
        <dbReference type="EMBL" id="CAF1363647.1"/>
    </source>
</evidence>
<dbReference type="Proteomes" id="UP000663854">
    <property type="component" value="Unassembled WGS sequence"/>
</dbReference>
<dbReference type="EMBL" id="CAJNOH010004246">
    <property type="protein sequence ID" value="CAF1363647.1"/>
    <property type="molecule type" value="Genomic_DNA"/>
</dbReference>
<dbReference type="PROSITE" id="PS51996">
    <property type="entry name" value="TR_MART"/>
    <property type="match status" value="1"/>
</dbReference>
<dbReference type="Pfam" id="PF03496">
    <property type="entry name" value="ADPrib_exo_Tox"/>
    <property type="match status" value="1"/>
</dbReference>
<name>A0A816BI61_9BILA</name>
<dbReference type="InterPro" id="IPR003540">
    <property type="entry name" value="ADP-ribosyltransferase"/>
</dbReference>
<dbReference type="AlphaFoldDB" id="A0A816BI61"/>
<evidence type="ECO:0000259" key="1">
    <source>
        <dbReference type="Pfam" id="PF03496"/>
    </source>
</evidence>
<keyword evidence="4" id="KW-1185">Reference proteome</keyword>
<comment type="caution">
    <text evidence="3">The sequence shown here is derived from an EMBL/GenBank/DDBJ whole genome shotgun (WGS) entry which is preliminary data.</text>
</comment>
<evidence type="ECO:0000313" key="3">
    <source>
        <dbReference type="EMBL" id="CAF1607987.1"/>
    </source>
</evidence>